<dbReference type="SUPFAM" id="SSF89095">
    <property type="entry name" value="GatB/YqeY motif"/>
    <property type="match status" value="1"/>
</dbReference>
<sequence length="152" mass="16914">MSIEKLKSETLRLRKERSELAPFAQMVLSRANDFAKERDALKPEVTDDDAIKAVRQALKKSEETLNLLKEDTDAYVRTGEEVHFLNSILPEQASAESIQAVVVGILPTLSEPKKAIGVLMKALGEKFGNSLDRKLANEIIQREIAKVTAPKE</sequence>
<dbReference type="GeneID" id="40088659"/>
<dbReference type="Gene3D" id="1.10.10.410">
    <property type="match status" value="1"/>
</dbReference>
<dbReference type="KEGG" id="vg:40088659"/>
<dbReference type="InterPro" id="IPR023168">
    <property type="entry name" value="GatB_Yqey_C_2"/>
</dbReference>
<evidence type="ECO:0000313" key="1">
    <source>
        <dbReference type="EMBL" id="AUZ95415.1"/>
    </source>
</evidence>
<proteinExistence type="predicted"/>
<dbReference type="Proteomes" id="UP000223025">
    <property type="component" value="Segment"/>
</dbReference>
<dbReference type="Pfam" id="PF09424">
    <property type="entry name" value="YqeY"/>
    <property type="match status" value="1"/>
</dbReference>
<name>A0A2L0V0W7_9CAUD</name>
<keyword evidence="2" id="KW-1185">Reference proteome</keyword>
<dbReference type="InterPro" id="IPR019004">
    <property type="entry name" value="YqeY/Aim41"/>
</dbReference>
<dbReference type="RefSeq" id="YP_009612321.1">
    <property type="nucleotide sequence ID" value="NC_042013.1"/>
</dbReference>
<evidence type="ECO:0008006" key="3">
    <source>
        <dbReference type="Google" id="ProtNLM"/>
    </source>
</evidence>
<protein>
    <recommendedName>
        <fullName evidence="3">Transamidase GatB domain protein</fullName>
    </recommendedName>
</protein>
<accession>A0A2L0V0W7</accession>
<dbReference type="GO" id="GO:0016884">
    <property type="term" value="F:carbon-nitrogen ligase activity, with glutamine as amido-N-donor"/>
    <property type="evidence" value="ECO:0007669"/>
    <property type="project" value="InterPro"/>
</dbReference>
<dbReference type="InterPro" id="IPR003789">
    <property type="entry name" value="Asn/Gln_tRNA_amidoTrase-B-like"/>
</dbReference>
<organism evidence="1 2">
    <name type="scientific">Agrobacterium phage Atu_ph07</name>
    <dbReference type="NCBI Taxonomy" id="2024264"/>
    <lineage>
        <taxon>Viruses</taxon>
        <taxon>Duplodnaviria</taxon>
        <taxon>Heunggongvirae</taxon>
        <taxon>Uroviricota</taxon>
        <taxon>Caudoviricetes</taxon>
        <taxon>Polybotosvirus</taxon>
        <taxon>Polybotosvirus Atuph07</taxon>
    </lineage>
</organism>
<evidence type="ECO:0000313" key="2">
    <source>
        <dbReference type="Proteomes" id="UP000223025"/>
    </source>
</evidence>
<reference evidence="1 2" key="1">
    <citation type="submission" date="2017-06" db="EMBL/GenBank/DDBJ databases">
        <authorList>
            <person name="Kim H.J."/>
            <person name="Triplett B.A."/>
        </authorList>
    </citation>
    <scope>NUCLEOTIDE SEQUENCE [LARGE SCALE GENOMIC DNA]</scope>
</reference>
<dbReference type="EMBL" id="MF403008">
    <property type="protein sequence ID" value="AUZ95415.1"/>
    <property type="molecule type" value="Genomic_DNA"/>
</dbReference>